<feature type="region of interest" description="Disordered" evidence="2">
    <location>
        <begin position="466"/>
        <end position="525"/>
    </location>
</feature>
<reference evidence="4 5" key="2">
    <citation type="submission" date="2018-11" db="EMBL/GenBank/DDBJ databases">
        <authorList>
            <consortium name="Pathogen Informatics"/>
        </authorList>
    </citation>
    <scope>NUCLEOTIDE SEQUENCE [LARGE SCALE GENOMIC DNA]</scope>
</reference>
<keyword evidence="5" id="KW-1185">Reference proteome</keyword>
<evidence type="ECO:0000256" key="2">
    <source>
        <dbReference type="SAM" id="MobiDB-lite"/>
    </source>
</evidence>
<evidence type="ECO:0000256" key="1">
    <source>
        <dbReference type="ARBA" id="ARBA00038464"/>
    </source>
</evidence>
<dbReference type="InterPro" id="IPR029058">
    <property type="entry name" value="AB_hydrolase_fold"/>
</dbReference>
<dbReference type="EMBL" id="UZAE01002369">
    <property type="protein sequence ID" value="VDN99670.1"/>
    <property type="molecule type" value="Genomic_DNA"/>
</dbReference>
<feature type="compositionally biased region" description="Polar residues" evidence="2">
    <location>
        <begin position="266"/>
        <end position="278"/>
    </location>
</feature>
<feature type="compositionally biased region" description="Acidic residues" evidence="2">
    <location>
        <begin position="476"/>
        <end position="487"/>
    </location>
</feature>
<dbReference type="AlphaFoldDB" id="A0A0R3T9S4"/>
<comment type="similarity">
    <text evidence="1">Belongs to the PA-PLA1 family.</text>
</comment>
<feature type="compositionally biased region" description="Acidic residues" evidence="2">
    <location>
        <begin position="509"/>
        <end position="522"/>
    </location>
</feature>
<feature type="domain" description="DDHD" evidence="3">
    <location>
        <begin position="352"/>
        <end position="540"/>
    </location>
</feature>
<dbReference type="STRING" id="102285.A0A0R3T9S4"/>
<evidence type="ECO:0000313" key="4">
    <source>
        <dbReference type="EMBL" id="VDN99670.1"/>
    </source>
</evidence>
<dbReference type="OrthoDB" id="6258985at2759"/>
<organism evidence="6">
    <name type="scientific">Rodentolepis nana</name>
    <name type="common">Dwarf tapeworm</name>
    <name type="synonym">Hymenolepis nana</name>
    <dbReference type="NCBI Taxonomy" id="102285"/>
    <lineage>
        <taxon>Eukaryota</taxon>
        <taxon>Metazoa</taxon>
        <taxon>Spiralia</taxon>
        <taxon>Lophotrochozoa</taxon>
        <taxon>Platyhelminthes</taxon>
        <taxon>Cestoda</taxon>
        <taxon>Eucestoda</taxon>
        <taxon>Cyclophyllidea</taxon>
        <taxon>Hymenolepididae</taxon>
        <taxon>Rodentolepis</taxon>
    </lineage>
</organism>
<evidence type="ECO:0000259" key="3">
    <source>
        <dbReference type="PROSITE" id="PS51043"/>
    </source>
</evidence>
<accession>A0A0R3T9S4</accession>
<dbReference type="SUPFAM" id="SSF53474">
    <property type="entry name" value="alpha/beta-Hydrolases"/>
    <property type="match status" value="1"/>
</dbReference>
<dbReference type="GO" id="GO:0004620">
    <property type="term" value="F:phospholipase activity"/>
    <property type="evidence" value="ECO:0007669"/>
    <property type="project" value="TreeGrafter"/>
</dbReference>
<dbReference type="WBParaSite" id="HNAJ_0000381301-mRNA-1">
    <property type="protein sequence ID" value="HNAJ_0000381301-mRNA-1"/>
    <property type="gene ID" value="HNAJ_0000381301"/>
</dbReference>
<dbReference type="InterPro" id="IPR058055">
    <property type="entry name" value="PA-PLA1"/>
</dbReference>
<dbReference type="PANTHER" id="PTHR23509">
    <property type="entry name" value="PA-PL1 PHOSPHOLIPASE FAMILY"/>
    <property type="match status" value="1"/>
</dbReference>
<dbReference type="GO" id="GO:0046872">
    <property type="term" value="F:metal ion binding"/>
    <property type="evidence" value="ECO:0007669"/>
    <property type="project" value="InterPro"/>
</dbReference>
<proteinExistence type="inferred from homology"/>
<evidence type="ECO:0000313" key="6">
    <source>
        <dbReference type="WBParaSite" id="HNAJ_0000381301-mRNA-1"/>
    </source>
</evidence>
<sequence length="540" mass="60460">MSGPLTLISKAFELSLPQNEQRVLPCSEAMCERLEQNYRRVLEANSWGEQFLVTDETAPSGQCTCIFHNSKLMLQYHKESESASETYSDCAYLHRGLRDDLASQLPPSDDRPIKHVVFVVHGIGSVYNMRGEGLISCVNDMRKTASALLESHFKDRPEIGRVEFLPVRWYCSLHSEEIGVNRRLKRVTLRSIPKLRGYTNETLIDILFYTSPKYCQHIVDTVANTIKQLRKLFLKRNPDYSGDFSVAGHSLGSVVVFDLLSHQRRTPSSTPSVKSTNGGADDDEWSLIDSNSNGGNAGNSNADLINHLQISTDLSEGQIRQVINALTSMNKTSEVVAHSAGVGLPVVNYPQLGFTFNTCFLLGSPLSLFLIARGVERLPSDFRLPTCQGCVNIFHPFDPVAYRLENLVVPDYRPCAVLMPHHAGRKRLHLELKDNIARVGADITSKLYQSLKSTWRSLQEFASAHTSSGASKSQEDDSTNMSEDEKDSEAIKRVLSRLADNISSPKSEDDFDYDGEEEEVDQDSFPCQLNQCKRLDYVLQ</sequence>
<feature type="region of interest" description="Disordered" evidence="2">
    <location>
        <begin position="265"/>
        <end position="292"/>
    </location>
</feature>
<dbReference type="PROSITE" id="PS51043">
    <property type="entry name" value="DDHD"/>
    <property type="match status" value="1"/>
</dbReference>
<name>A0A0R3T9S4_RODNA</name>
<evidence type="ECO:0000313" key="5">
    <source>
        <dbReference type="Proteomes" id="UP000278807"/>
    </source>
</evidence>
<dbReference type="Pfam" id="PF23464">
    <property type="entry name" value="WWE_3"/>
    <property type="match status" value="1"/>
</dbReference>
<dbReference type="GO" id="GO:0030134">
    <property type="term" value="C:COPII-coated ER to Golgi transport vesicle"/>
    <property type="evidence" value="ECO:0007669"/>
    <property type="project" value="TreeGrafter"/>
</dbReference>
<dbReference type="InterPro" id="IPR057825">
    <property type="entry name" value="WWE_SEC23-DDH2"/>
</dbReference>
<dbReference type="InterPro" id="IPR004177">
    <property type="entry name" value="DDHD_dom"/>
</dbReference>
<dbReference type="SMART" id="SM01127">
    <property type="entry name" value="DDHD"/>
    <property type="match status" value="1"/>
</dbReference>
<dbReference type="PANTHER" id="PTHR23509:SF10">
    <property type="entry name" value="LD21067P"/>
    <property type="match status" value="1"/>
</dbReference>
<gene>
    <name evidence="4" type="ORF">HNAJ_LOCUS3811</name>
</gene>
<protein>
    <submittedName>
        <fullName evidence="6">DDHD domain-containing protein</fullName>
    </submittedName>
</protein>
<dbReference type="Proteomes" id="UP000278807">
    <property type="component" value="Unassembled WGS sequence"/>
</dbReference>
<reference evidence="6" key="1">
    <citation type="submission" date="2017-02" db="UniProtKB">
        <authorList>
            <consortium name="WormBaseParasite"/>
        </authorList>
    </citation>
    <scope>IDENTIFICATION</scope>
</reference>
<dbReference type="Pfam" id="PF02862">
    <property type="entry name" value="DDHD"/>
    <property type="match status" value="1"/>
</dbReference>